<dbReference type="AlphaFoldDB" id="A0A9D3ZNV1"/>
<sequence>MAPCLKFGDSWCNDTKLLKEKMFNSFRNYFSYSLRKWIMDMDLKFKKIFKGNAEKLELSFTSEGIKEAIWSCDTNWFVLNLHWFI</sequence>
<reference evidence="1 2" key="1">
    <citation type="journal article" date="2021" name="Plant Biotechnol. J.">
        <title>Multi-omics assisted identification of the key and species-specific regulatory components of drought-tolerant mechanisms in Gossypium stocksii.</title>
        <authorList>
            <person name="Yu D."/>
            <person name="Ke L."/>
            <person name="Zhang D."/>
            <person name="Wu Y."/>
            <person name="Sun Y."/>
            <person name="Mei J."/>
            <person name="Sun J."/>
            <person name="Sun Y."/>
        </authorList>
    </citation>
    <scope>NUCLEOTIDE SEQUENCE [LARGE SCALE GENOMIC DNA]</scope>
    <source>
        <strain evidence="2">cv. E1</strain>
        <tissue evidence="1">Leaf</tissue>
    </source>
</reference>
<evidence type="ECO:0000313" key="2">
    <source>
        <dbReference type="Proteomes" id="UP000828251"/>
    </source>
</evidence>
<organism evidence="1 2">
    <name type="scientific">Gossypium stocksii</name>
    <dbReference type="NCBI Taxonomy" id="47602"/>
    <lineage>
        <taxon>Eukaryota</taxon>
        <taxon>Viridiplantae</taxon>
        <taxon>Streptophyta</taxon>
        <taxon>Embryophyta</taxon>
        <taxon>Tracheophyta</taxon>
        <taxon>Spermatophyta</taxon>
        <taxon>Magnoliopsida</taxon>
        <taxon>eudicotyledons</taxon>
        <taxon>Gunneridae</taxon>
        <taxon>Pentapetalae</taxon>
        <taxon>rosids</taxon>
        <taxon>malvids</taxon>
        <taxon>Malvales</taxon>
        <taxon>Malvaceae</taxon>
        <taxon>Malvoideae</taxon>
        <taxon>Gossypium</taxon>
    </lineage>
</organism>
<keyword evidence="2" id="KW-1185">Reference proteome</keyword>
<proteinExistence type="predicted"/>
<accession>A0A9D3ZNV1</accession>
<evidence type="ECO:0008006" key="3">
    <source>
        <dbReference type="Google" id="ProtNLM"/>
    </source>
</evidence>
<dbReference type="EMBL" id="JAIQCV010000011">
    <property type="protein sequence ID" value="KAH1048635.1"/>
    <property type="molecule type" value="Genomic_DNA"/>
</dbReference>
<gene>
    <name evidence="1" type="ORF">J1N35_039419</name>
</gene>
<dbReference type="Proteomes" id="UP000828251">
    <property type="component" value="Unassembled WGS sequence"/>
</dbReference>
<comment type="caution">
    <text evidence="1">The sequence shown here is derived from an EMBL/GenBank/DDBJ whole genome shotgun (WGS) entry which is preliminary data.</text>
</comment>
<protein>
    <recommendedName>
        <fullName evidence="3">RNA-directed DNA polymerase, eukaryota, reverse transcriptase zinc-binding domain protein</fullName>
    </recommendedName>
</protein>
<dbReference type="OrthoDB" id="1000249at2759"/>
<evidence type="ECO:0000313" key="1">
    <source>
        <dbReference type="EMBL" id="KAH1048635.1"/>
    </source>
</evidence>
<name>A0A9D3ZNV1_9ROSI</name>